<evidence type="ECO:0000313" key="2">
    <source>
        <dbReference type="EMBL" id="KAF6747949.1"/>
    </source>
</evidence>
<evidence type="ECO:0000313" key="3">
    <source>
        <dbReference type="Proteomes" id="UP000521943"/>
    </source>
</evidence>
<name>A0A8H6LZP0_9AGAR</name>
<sequence length="571" mass="64685">MLDDNTVLPGLSLFLTEEDVFDDPSRTVHLCIALWCFTYHSVKNVHSLLRPCLIDGVLAPTKAQREVYYKKWLHLYAKDTIKIPLRLHVLLQEYESTLNGEEKASGLYDPFEPTHLQEAWDLLKKGFEEDEDTPLSAALIRSLDLLATDPLTSYFCKRGIPIEAPSTLKPLHYESLMAPEAHNFWKYRKIYCYKSPVKTISTHWLIVPTFPDEFTLPRFGDYQSFRQATLHERSHKLFKYIIYNTKSVVIGPLEYRGNATSIITKHRKKIVILSEYVTCVKVERETTVAPNIVSSSSPPATPARRLIPALTFPSSPPATPTHHPIPALIFSSSLSNIPSSPLPLTPKRILQDSENSIPLPKKKRGPYMTHSRELLQLWNDIVGFCVVIESYDSWRRCVVYESVGRVASSSAIRKEEERVMAHVHPSPPTGMGHESVGRVASSSAIRKEEERKKCDTTLQQPPTLTSTLFSFNHLLQKHYEDQDLVCGLELIRTARLEVKAQGPQVHAAEAMCNASWQAGTIEIQNQHKPVSQPPSELPLEADAMWTGGLLLGQLRFLDRHVGNKRFIMLPD</sequence>
<dbReference type="Proteomes" id="UP000521943">
    <property type="component" value="Unassembled WGS sequence"/>
</dbReference>
<reference evidence="2 3" key="1">
    <citation type="submission" date="2020-07" db="EMBL/GenBank/DDBJ databases">
        <title>Comparative genomics of pyrophilous fungi reveals a link between fire events and developmental genes.</title>
        <authorList>
            <consortium name="DOE Joint Genome Institute"/>
            <person name="Steindorff A.S."/>
            <person name="Carver A."/>
            <person name="Calhoun S."/>
            <person name="Stillman K."/>
            <person name="Liu H."/>
            <person name="Lipzen A."/>
            <person name="Pangilinan J."/>
            <person name="Labutti K."/>
            <person name="Bruns T.D."/>
            <person name="Grigoriev I.V."/>
        </authorList>
    </citation>
    <scope>NUCLEOTIDE SEQUENCE [LARGE SCALE GENOMIC DNA]</scope>
    <source>
        <strain evidence="2 3">CBS 144469</strain>
    </source>
</reference>
<keyword evidence="3" id="KW-1185">Reference proteome</keyword>
<feature type="region of interest" description="Disordered" evidence="1">
    <location>
        <begin position="417"/>
        <end position="436"/>
    </location>
</feature>
<accession>A0A8H6LZP0</accession>
<proteinExistence type="predicted"/>
<dbReference type="OrthoDB" id="3268838at2759"/>
<evidence type="ECO:0000256" key="1">
    <source>
        <dbReference type="SAM" id="MobiDB-lite"/>
    </source>
</evidence>
<gene>
    <name evidence="2" type="ORF">DFP72DRAFT_853951</name>
</gene>
<organism evidence="2 3">
    <name type="scientific">Ephemerocybe angulata</name>
    <dbReference type="NCBI Taxonomy" id="980116"/>
    <lineage>
        <taxon>Eukaryota</taxon>
        <taxon>Fungi</taxon>
        <taxon>Dikarya</taxon>
        <taxon>Basidiomycota</taxon>
        <taxon>Agaricomycotina</taxon>
        <taxon>Agaricomycetes</taxon>
        <taxon>Agaricomycetidae</taxon>
        <taxon>Agaricales</taxon>
        <taxon>Agaricineae</taxon>
        <taxon>Psathyrellaceae</taxon>
        <taxon>Ephemerocybe</taxon>
    </lineage>
</organism>
<dbReference type="EMBL" id="JACGCI010000076">
    <property type="protein sequence ID" value="KAF6747949.1"/>
    <property type="molecule type" value="Genomic_DNA"/>
</dbReference>
<dbReference type="AlphaFoldDB" id="A0A8H6LZP0"/>
<protein>
    <submittedName>
        <fullName evidence="2">Uncharacterized protein</fullName>
    </submittedName>
</protein>
<comment type="caution">
    <text evidence="2">The sequence shown here is derived from an EMBL/GenBank/DDBJ whole genome shotgun (WGS) entry which is preliminary data.</text>
</comment>